<organism evidence="7 8">
    <name type="scientific">Treponema lecithinolyticum ATCC 700332</name>
    <dbReference type="NCBI Taxonomy" id="1321815"/>
    <lineage>
        <taxon>Bacteria</taxon>
        <taxon>Pseudomonadati</taxon>
        <taxon>Spirochaetota</taxon>
        <taxon>Spirochaetia</taxon>
        <taxon>Spirochaetales</taxon>
        <taxon>Treponemataceae</taxon>
        <taxon>Treponema</taxon>
    </lineage>
</organism>
<gene>
    <name evidence="7" type="ORF">HMPREF9193_01347</name>
</gene>
<name>A0ABN0NY43_TRELE</name>
<keyword evidence="3 5" id="KW-0645">Protease</keyword>
<evidence type="ECO:0000256" key="5">
    <source>
        <dbReference type="RuleBase" id="RU362042"/>
    </source>
</evidence>
<keyword evidence="8" id="KW-1185">Reference proteome</keyword>
<dbReference type="InterPro" id="IPR019533">
    <property type="entry name" value="Peptidase_S26"/>
</dbReference>
<comment type="caution">
    <text evidence="7">The sequence shown here is derived from an EMBL/GenBank/DDBJ whole genome shotgun (WGS) entry which is preliminary data.</text>
</comment>
<dbReference type="SUPFAM" id="SSF51306">
    <property type="entry name" value="LexA/Signal peptidase"/>
    <property type="match status" value="1"/>
</dbReference>
<reference evidence="7 8" key="1">
    <citation type="submission" date="2013-08" db="EMBL/GenBank/DDBJ databases">
        <authorList>
            <person name="Weinstock G."/>
            <person name="Sodergren E."/>
            <person name="Wylie T."/>
            <person name="Fulton L."/>
            <person name="Fulton R."/>
            <person name="Fronick C."/>
            <person name="O'Laughlin M."/>
            <person name="Godfrey J."/>
            <person name="Miner T."/>
            <person name="Herter B."/>
            <person name="Appelbaum E."/>
            <person name="Cordes M."/>
            <person name="Lek S."/>
            <person name="Wollam A."/>
            <person name="Pepin K.H."/>
            <person name="Palsikar V.B."/>
            <person name="Mitreva M."/>
            <person name="Wilson R.K."/>
        </authorList>
    </citation>
    <scope>NUCLEOTIDE SEQUENCE [LARGE SCALE GENOMIC DNA]</scope>
    <source>
        <strain evidence="7 8">ATCC 700332</strain>
    </source>
</reference>
<proteinExistence type="inferred from homology"/>
<dbReference type="Pfam" id="PF10502">
    <property type="entry name" value="Peptidase_S26"/>
    <property type="match status" value="1"/>
</dbReference>
<dbReference type="InterPro" id="IPR019756">
    <property type="entry name" value="Pept_S26A_signal_pept_1_Ser-AS"/>
</dbReference>
<comment type="catalytic activity">
    <reaction evidence="5">
        <text>Cleavage of hydrophobic, N-terminal signal or leader sequences from secreted and periplasmic proteins.</text>
        <dbReference type="EC" id="3.4.21.89"/>
    </reaction>
</comment>
<evidence type="ECO:0000256" key="2">
    <source>
        <dbReference type="ARBA" id="ARBA00019232"/>
    </source>
</evidence>
<evidence type="ECO:0000256" key="3">
    <source>
        <dbReference type="ARBA" id="ARBA00022670"/>
    </source>
</evidence>
<evidence type="ECO:0000256" key="4">
    <source>
        <dbReference type="ARBA" id="ARBA00022801"/>
    </source>
</evidence>
<dbReference type="NCBIfam" id="TIGR02227">
    <property type="entry name" value="sigpep_I_bact"/>
    <property type="match status" value="1"/>
</dbReference>
<dbReference type="EMBL" id="AWVH01000033">
    <property type="protein sequence ID" value="ERJ92590.1"/>
    <property type="molecule type" value="Genomic_DNA"/>
</dbReference>
<dbReference type="EC" id="3.4.21.89" evidence="5"/>
<evidence type="ECO:0000313" key="8">
    <source>
        <dbReference type="Proteomes" id="UP000016649"/>
    </source>
</evidence>
<dbReference type="CDD" id="cd06530">
    <property type="entry name" value="S26_SPase_I"/>
    <property type="match status" value="1"/>
</dbReference>
<dbReference type="InterPro" id="IPR000223">
    <property type="entry name" value="Pept_S26A_signal_pept_1"/>
</dbReference>
<dbReference type="Gene3D" id="2.10.109.10">
    <property type="entry name" value="Umud Fragment, subunit A"/>
    <property type="match status" value="1"/>
</dbReference>
<dbReference type="InterPro" id="IPR036286">
    <property type="entry name" value="LexA/Signal_pep-like_sf"/>
</dbReference>
<evidence type="ECO:0000256" key="1">
    <source>
        <dbReference type="ARBA" id="ARBA00009370"/>
    </source>
</evidence>
<dbReference type="PRINTS" id="PR00727">
    <property type="entry name" value="LEADERPTASE"/>
</dbReference>
<dbReference type="PANTHER" id="PTHR43390:SF1">
    <property type="entry name" value="CHLOROPLAST PROCESSING PEPTIDASE"/>
    <property type="match status" value="1"/>
</dbReference>
<comment type="similarity">
    <text evidence="1 5">Belongs to the peptidase S26 family.</text>
</comment>
<comment type="subcellular location">
    <subcellularLocation>
        <location evidence="5">Membrane</location>
        <topology evidence="5">Single-pass type II membrane protein</topology>
    </subcellularLocation>
</comment>
<dbReference type="PROSITE" id="PS00501">
    <property type="entry name" value="SPASE_I_1"/>
    <property type="match status" value="1"/>
</dbReference>
<dbReference type="Proteomes" id="UP000016649">
    <property type="component" value="Unassembled WGS sequence"/>
</dbReference>
<sequence length="162" mass="17776">MKMRFFLLSGVCIGILLKIFAVDIVRVSGESMAPALKNGSFICINKLAYGIALPLQSVLLIRWAKPHAGEIITYVHDGKTVVKRCAATEGTVLEFSSGFKYSVTVGEKVYPLTERQYQRIKFDTVVPENTVLAIGDNSGFSVDSRDYGFVPIDGILGRAVLR</sequence>
<dbReference type="PANTHER" id="PTHR43390">
    <property type="entry name" value="SIGNAL PEPTIDASE I"/>
    <property type="match status" value="1"/>
</dbReference>
<dbReference type="RefSeq" id="WP_021687553.1">
    <property type="nucleotide sequence ID" value="NZ_KI260567.1"/>
</dbReference>
<evidence type="ECO:0000259" key="6">
    <source>
        <dbReference type="Pfam" id="PF10502"/>
    </source>
</evidence>
<keyword evidence="4 5" id="KW-0378">Hydrolase</keyword>
<feature type="domain" description="Peptidase S26" evidence="6">
    <location>
        <begin position="7"/>
        <end position="161"/>
    </location>
</feature>
<accession>A0ABN0NY43</accession>
<protein>
    <recommendedName>
        <fullName evidence="2 5">Signal peptidase I</fullName>
        <ecNumber evidence="5">3.4.21.89</ecNumber>
    </recommendedName>
</protein>
<evidence type="ECO:0000313" key="7">
    <source>
        <dbReference type="EMBL" id="ERJ92590.1"/>
    </source>
</evidence>